<dbReference type="EMBL" id="BPLR01003281">
    <property type="protein sequence ID" value="GIX83003.1"/>
    <property type="molecule type" value="Genomic_DNA"/>
</dbReference>
<dbReference type="AlphaFoldDB" id="A0AAV4NET7"/>
<keyword evidence="2" id="KW-1185">Reference proteome</keyword>
<sequence length="213" mass="24554">MGEKKEKSVINKGIFNPYKEEQDHSAEWAFNARVSQRGAWRFENRFVFQSFLNPWGWGGGTGEDDIPLISIGIIREKREGKGNNIIEWKKKKFPSAQKRLSDCDVREFESYSSIVKSPSIHATGPYTIFLEVRAPTRTTLSSLAVRAPTRQHYAHLQYELLLEQHYAHLQYELLLGEHSAHLQYELLLGQHSAHLQYELLLGQHSFTCSTSSY</sequence>
<dbReference type="Proteomes" id="UP001054945">
    <property type="component" value="Unassembled WGS sequence"/>
</dbReference>
<evidence type="ECO:0000313" key="1">
    <source>
        <dbReference type="EMBL" id="GIX83003.1"/>
    </source>
</evidence>
<accession>A0AAV4NET7</accession>
<proteinExistence type="predicted"/>
<organism evidence="1 2">
    <name type="scientific">Caerostris extrusa</name>
    <name type="common">Bark spider</name>
    <name type="synonym">Caerostris bankana</name>
    <dbReference type="NCBI Taxonomy" id="172846"/>
    <lineage>
        <taxon>Eukaryota</taxon>
        <taxon>Metazoa</taxon>
        <taxon>Ecdysozoa</taxon>
        <taxon>Arthropoda</taxon>
        <taxon>Chelicerata</taxon>
        <taxon>Arachnida</taxon>
        <taxon>Araneae</taxon>
        <taxon>Araneomorphae</taxon>
        <taxon>Entelegynae</taxon>
        <taxon>Araneoidea</taxon>
        <taxon>Araneidae</taxon>
        <taxon>Caerostris</taxon>
    </lineage>
</organism>
<comment type="caution">
    <text evidence="1">The sequence shown here is derived from an EMBL/GenBank/DDBJ whole genome shotgun (WGS) entry which is preliminary data.</text>
</comment>
<name>A0AAV4NET7_CAEEX</name>
<reference evidence="1 2" key="1">
    <citation type="submission" date="2021-06" db="EMBL/GenBank/DDBJ databases">
        <title>Caerostris extrusa draft genome.</title>
        <authorList>
            <person name="Kono N."/>
            <person name="Arakawa K."/>
        </authorList>
    </citation>
    <scope>NUCLEOTIDE SEQUENCE [LARGE SCALE GENOMIC DNA]</scope>
</reference>
<protein>
    <submittedName>
        <fullName evidence="1">Uncharacterized protein</fullName>
    </submittedName>
</protein>
<evidence type="ECO:0000313" key="2">
    <source>
        <dbReference type="Proteomes" id="UP001054945"/>
    </source>
</evidence>
<gene>
    <name evidence="1" type="ORF">CEXT_469281</name>
</gene>